<dbReference type="KEGG" id="prt:AUC31_03355"/>
<reference evidence="1" key="1">
    <citation type="submission" date="2016-01" db="EMBL/GenBank/DDBJ databases">
        <title>Complete genome of Planococcus rifietoensis type strain M8.</title>
        <authorList>
            <person name="See-Too W.S."/>
        </authorList>
    </citation>
    <scope>NUCLEOTIDE SEQUENCE [LARGE SCALE GENOMIC DNA]</scope>
    <source>
        <strain evidence="1">M8</strain>
    </source>
</reference>
<dbReference type="Proteomes" id="UP000067683">
    <property type="component" value="Chromosome"/>
</dbReference>
<organism evidence="1 2">
    <name type="scientific">Planococcus rifietoensis</name>
    <dbReference type="NCBI Taxonomy" id="200991"/>
    <lineage>
        <taxon>Bacteria</taxon>
        <taxon>Bacillati</taxon>
        <taxon>Bacillota</taxon>
        <taxon>Bacilli</taxon>
        <taxon>Bacillales</taxon>
        <taxon>Caryophanaceae</taxon>
        <taxon>Planococcus</taxon>
    </lineage>
</organism>
<sequence length="161" mass="18756">MNLQELFHMQRELDRYIQSNRNVEESVFRKKVLALQVELSELANETRCFKFWSTKGPSDKSVLLEEYVDCIHFILSLGIEKGFDSLEQWPAATNEQDLTELFLSAHQGVGRFAEQATHEEYLSLWQTFGALAKALGFSYEEVLTAYVEKNETNYKRQQQGY</sequence>
<keyword evidence="2" id="KW-1185">Reference proteome</keyword>
<dbReference type="STRING" id="200991.AUC31_03355"/>
<dbReference type="PIRSF" id="PIRSF030140">
    <property type="entry name" value="UCP030140"/>
    <property type="match status" value="1"/>
</dbReference>
<dbReference type="RefSeq" id="WP_058381060.1">
    <property type="nucleotide sequence ID" value="NZ_CP013659.2"/>
</dbReference>
<proteinExistence type="predicted"/>
<dbReference type="Pfam" id="PF08761">
    <property type="entry name" value="dUTPase_2"/>
    <property type="match status" value="1"/>
</dbReference>
<evidence type="ECO:0000313" key="1">
    <source>
        <dbReference type="EMBL" id="ALS74353.1"/>
    </source>
</evidence>
<dbReference type="AlphaFoldDB" id="A0A0U2ZEN0"/>
<dbReference type="CDD" id="cd11527">
    <property type="entry name" value="NTP-PPase_dUTPase"/>
    <property type="match status" value="1"/>
</dbReference>
<dbReference type="Gene3D" id="1.10.4010.10">
    <property type="entry name" value="Type II deoxyuridine triphosphatase"/>
    <property type="match status" value="1"/>
</dbReference>
<dbReference type="SUPFAM" id="SSF101386">
    <property type="entry name" value="all-alpha NTP pyrophosphatases"/>
    <property type="match status" value="1"/>
</dbReference>
<dbReference type="OrthoDB" id="5506143at2"/>
<protein>
    <submittedName>
        <fullName evidence="1">dUTPase</fullName>
    </submittedName>
</protein>
<dbReference type="InterPro" id="IPR016947">
    <property type="entry name" value="UCP030140"/>
</dbReference>
<accession>A0A0U2ZEN0</accession>
<dbReference type="EMBL" id="CP013659">
    <property type="protein sequence ID" value="ALS74353.1"/>
    <property type="molecule type" value="Genomic_DNA"/>
</dbReference>
<dbReference type="InterPro" id="IPR014871">
    <property type="entry name" value="dUTPase/dCTP_pyrophosphatase"/>
</dbReference>
<name>A0A0U2ZEN0_9BACL</name>
<evidence type="ECO:0000313" key="2">
    <source>
        <dbReference type="Proteomes" id="UP000067683"/>
    </source>
</evidence>
<gene>
    <name evidence="1" type="ORF">AUC31_03355</name>
</gene>